<dbReference type="Gene3D" id="3.40.50.150">
    <property type="entry name" value="Vaccinia Virus protein VP39"/>
    <property type="match status" value="1"/>
</dbReference>
<accession>X1KBX1</accession>
<protein>
    <recommendedName>
        <fullName evidence="1">Methyltransferase domain-containing protein</fullName>
    </recommendedName>
</protein>
<feature type="domain" description="Methyltransferase" evidence="1">
    <location>
        <begin position="51"/>
        <end position="120"/>
    </location>
</feature>
<dbReference type="Pfam" id="PF13649">
    <property type="entry name" value="Methyltransf_25"/>
    <property type="match status" value="1"/>
</dbReference>
<organism evidence="2">
    <name type="scientific">marine sediment metagenome</name>
    <dbReference type="NCBI Taxonomy" id="412755"/>
    <lineage>
        <taxon>unclassified sequences</taxon>
        <taxon>metagenomes</taxon>
        <taxon>ecological metagenomes</taxon>
    </lineage>
</organism>
<dbReference type="SUPFAM" id="SSF53335">
    <property type="entry name" value="S-adenosyl-L-methionine-dependent methyltransferases"/>
    <property type="match status" value="1"/>
</dbReference>
<dbReference type="AlphaFoldDB" id="X1KBX1"/>
<dbReference type="CDD" id="cd02440">
    <property type="entry name" value="AdoMet_MTases"/>
    <property type="match status" value="1"/>
</dbReference>
<dbReference type="InterPro" id="IPR029063">
    <property type="entry name" value="SAM-dependent_MTases_sf"/>
</dbReference>
<dbReference type="InterPro" id="IPR041698">
    <property type="entry name" value="Methyltransf_25"/>
</dbReference>
<gene>
    <name evidence="2" type="ORF">S03H2_63820</name>
</gene>
<name>X1KBX1_9ZZZZ</name>
<proteinExistence type="predicted"/>
<comment type="caution">
    <text evidence="2">The sequence shown here is derived from an EMBL/GenBank/DDBJ whole genome shotgun (WGS) entry which is preliminary data.</text>
</comment>
<dbReference type="EMBL" id="BARU01041382">
    <property type="protein sequence ID" value="GAH87714.1"/>
    <property type="molecule type" value="Genomic_DNA"/>
</dbReference>
<evidence type="ECO:0000313" key="2">
    <source>
        <dbReference type="EMBL" id="GAH87714.1"/>
    </source>
</evidence>
<evidence type="ECO:0000259" key="1">
    <source>
        <dbReference type="Pfam" id="PF13649"/>
    </source>
</evidence>
<feature type="non-terminal residue" evidence="2">
    <location>
        <position position="121"/>
    </location>
</feature>
<reference evidence="2" key="1">
    <citation type="journal article" date="2014" name="Front. Microbiol.">
        <title>High frequency of phylogenetically diverse reductive dehalogenase-homologous genes in deep subseafloor sedimentary metagenomes.</title>
        <authorList>
            <person name="Kawai M."/>
            <person name="Futagami T."/>
            <person name="Toyoda A."/>
            <person name="Takaki Y."/>
            <person name="Nishi S."/>
            <person name="Hori S."/>
            <person name="Arai W."/>
            <person name="Tsubouchi T."/>
            <person name="Morono Y."/>
            <person name="Uchiyama I."/>
            <person name="Ito T."/>
            <person name="Fujiyama A."/>
            <person name="Inagaki F."/>
            <person name="Takami H."/>
        </authorList>
    </citation>
    <scope>NUCLEOTIDE SEQUENCE</scope>
    <source>
        <strain evidence="2">Expedition CK06-06</strain>
    </source>
</reference>
<sequence>MKFIPDISTKEIKTNHINFIERISLYKKRGLDFTRSRKFILKKARPLRGNILEIGTGTGYTTLALAKANYKFISVDKDKEALKITALNLAYENVLHNVIFYIMDGGFLIFNDGSFNNIVVV</sequence>